<dbReference type="GO" id="GO:0032259">
    <property type="term" value="P:methylation"/>
    <property type="evidence" value="ECO:0007669"/>
    <property type="project" value="UniProtKB-KW"/>
</dbReference>
<dbReference type="InterPro" id="IPR007848">
    <property type="entry name" value="Small_mtfrase_dom"/>
</dbReference>
<dbReference type="Gene3D" id="1.10.8.10">
    <property type="entry name" value="DNA helicase RuvA subunit, C-terminal domain"/>
    <property type="match status" value="1"/>
</dbReference>
<evidence type="ECO:0000256" key="4">
    <source>
        <dbReference type="ARBA" id="ARBA00048391"/>
    </source>
</evidence>
<dbReference type="CDD" id="cd02440">
    <property type="entry name" value="AdoMet_MTases"/>
    <property type="match status" value="1"/>
</dbReference>
<comment type="catalytic activity">
    <reaction evidence="4 5">
        <text>L-glutaminyl-[peptide chain release factor] + S-adenosyl-L-methionine = N(5)-methyl-L-glutaminyl-[peptide chain release factor] + S-adenosyl-L-homocysteine + H(+)</text>
        <dbReference type="Rhea" id="RHEA:42896"/>
        <dbReference type="Rhea" id="RHEA-COMP:10271"/>
        <dbReference type="Rhea" id="RHEA-COMP:10272"/>
        <dbReference type="ChEBI" id="CHEBI:15378"/>
        <dbReference type="ChEBI" id="CHEBI:30011"/>
        <dbReference type="ChEBI" id="CHEBI:57856"/>
        <dbReference type="ChEBI" id="CHEBI:59789"/>
        <dbReference type="ChEBI" id="CHEBI:61891"/>
        <dbReference type="EC" id="2.1.1.297"/>
    </reaction>
</comment>
<reference evidence="8" key="1">
    <citation type="submission" date="2021-03" db="EMBL/GenBank/DDBJ databases">
        <title>Bacillus suaedae sp. nov., isolated from Suaeda aralocaspica.</title>
        <authorList>
            <person name="Lei R.F.R."/>
        </authorList>
    </citation>
    <scope>NUCLEOTIDE SEQUENCE</scope>
    <source>
        <strain evidence="8">YZJH907-2</strain>
    </source>
</reference>
<evidence type="ECO:0000256" key="2">
    <source>
        <dbReference type="ARBA" id="ARBA00022679"/>
    </source>
</evidence>
<keyword evidence="1 5" id="KW-0489">Methyltransferase</keyword>
<dbReference type="SUPFAM" id="SSF53335">
    <property type="entry name" value="S-adenosyl-L-methionine-dependent methyltransferases"/>
    <property type="match status" value="1"/>
</dbReference>
<organism evidence="8 9">
    <name type="scientific">Halalkalibacter suaedae</name>
    <dbReference type="NCBI Taxonomy" id="2822140"/>
    <lineage>
        <taxon>Bacteria</taxon>
        <taxon>Bacillati</taxon>
        <taxon>Bacillota</taxon>
        <taxon>Bacilli</taxon>
        <taxon>Bacillales</taxon>
        <taxon>Bacillaceae</taxon>
        <taxon>Halalkalibacter</taxon>
    </lineage>
</organism>
<evidence type="ECO:0000313" key="9">
    <source>
        <dbReference type="Proteomes" id="UP000678228"/>
    </source>
</evidence>
<dbReference type="NCBIfam" id="TIGR03534">
    <property type="entry name" value="RF_mod_PrmC"/>
    <property type="match status" value="1"/>
</dbReference>
<feature type="binding site" evidence="5">
    <location>
        <position position="188"/>
    </location>
    <ligand>
        <name>S-adenosyl-L-methionine</name>
        <dbReference type="ChEBI" id="CHEBI:59789"/>
    </ligand>
</feature>
<dbReference type="InterPro" id="IPR040758">
    <property type="entry name" value="PrmC_N"/>
</dbReference>
<dbReference type="PANTHER" id="PTHR18895">
    <property type="entry name" value="HEMK METHYLTRANSFERASE"/>
    <property type="match status" value="1"/>
</dbReference>
<name>A0A940WU35_9BACI</name>
<evidence type="ECO:0000256" key="3">
    <source>
        <dbReference type="ARBA" id="ARBA00022691"/>
    </source>
</evidence>
<feature type="binding site" evidence="5">
    <location>
        <begin position="121"/>
        <end position="125"/>
    </location>
    <ligand>
        <name>S-adenosyl-L-methionine</name>
        <dbReference type="ChEBI" id="CHEBI:59789"/>
    </ligand>
</feature>
<dbReference type="GO" id="GO:0003676">
    <property type="term" value="F:nucleic acid binding"/>
    <property type="evidence" value="ECO:0007669"/>
    <property type="project" value="InterPro"/>
</dbReference>
<dbReference type="InterPro" id="IPR050320">
    <property type="entry name" value="N5-glutamine_MTase"/>
</dbReference>
<feature type="domain" description="Methyltransferase small" evidence="6">
    <location>
        <begin position="107"/>
        <end position="192"/>
    </location>
</feature>
<dbReference type="InterPro" id="IPR004556">
    <property type="entry name" value="HemK-like"/>
</dbReference>
<gene>
    <name evidence="5 8" type="primary">prmC</name>
    <name evidence="8" type="ORF">J7W16_16755</name>
</gene>
<sequence length="289" mass="32734">MTVQEALRWASSFLEERKLEPPVAEWLIRHYLQVNRTKLFTMLQDPIEPKWIDQLEHDLHEHAKGVPVQHLIGYEEFFGRRFAVNKHVLIPRPETEELVVAVGQLAAKLFRDEQVTVVDVGTGSGAISITLALEHPTFEVNAIDISEEALFVAQKNAKNLEADVHFLKGDLLQPLINQQKKVKLIVSNPPYIPLTDAEQLAVHVRDHEPHLALFGGQDGLDLYRRFMTELPQVIEQTGIIAFEVGINQARIVEAMLAKAFPYATTEIRNDISGKERMVFAYGDMSKDEG</sequence>
<keyword evidence="9" id="KW-1185">Reference proteome</keyword>
<feature type="binding site" evidence="5">
    <location>
        <position position="144"/>
    </location>
    <ligand>
        <name>S-adenosyl-L-methionine</name>
        <dbReference type="ChEBI" id="CHEBI:59789"/>
    </ligand>
</feature>
<dbReference type="Pfam" id="PF05175">
    <property type="entry name" value="MTS"/>
    <property type="match status" value="1"/>
</dbReference>
<dbReference type="EC" id="2.1.1.297" evidence="5"/>
<keyword evidence="2 5" id="KW-0808">Transferase</keyword>
<dbReference type="InterPro" id="IPR029063">
    <property type="entry name" value="SAM-dependent_MTases_sf"/>
</dbReference>
<protein>
    <recommendedName>
        <fullName evidence="5">Release factor glutamine methyltransferase</fullName>
        <shortName evidence="5">RF MTase</shortName>
        <ecNumber evidence="5">2.1.1.297</ecNumber>
    </recommendedName>
    <alternativeName>
        <fullName evidence="5">N5-glutamine methyltransferase PrmC</fullName>
    </alternativeName>
    <alternativeName>
        <fullName evidence="5">Protein-(glutamine-N5) MTase PrmC</fullName>
    </alternativeName>
    <alternativeName>
        <fullName evidence="5">Protein-glutamine N-methyltransferase PrmC</fullName>
    </alternativeName>
</protein>
<feature type="binding site" evidence="5">
    <location>
        <begin position="188"/>
        <end position="191"/>
    </location>
    <ligand>
        <name>substrate</name>
    </ligand>
</feature>
<evidence type="ECO:0000256" key="5">
    <source>
        <dbReference type="HAMAP-Rule" id="MF_02126"/>
    </source>
</evidence>
<comment type="caution">
    <text evidence="8">The sequence shown here is derived from an EMBL/GenBank/DDBJ whole genome shotgun (WGS) entry which is preliminary data.</text>
</comment>
<keyword evidence="3 5" id="KW-0949">S-adenosyl-L-methionine</keyword>
<dbReference type="GO" id="GO:0102559">
    <property type="term" value="F:peptide chain release factor N(5)-glutamine methyltransferase activity"/>
    <property type="evidence" value="ECO:0007669"/>
    <property type="project" value="UniProtKB-EC"/>
</dbReference>
<dbReference type="InterPro" id="IPR002052">
    <property type="entry name" value="DNA_methylase_N6_adenine_CS"/>
</dbReference>
<proteinExistence type="inferred from homology"/>
<dbReference type="PROSITE" id="PS00092">
    <property type="entry name" value="N6_MTASE"/>
    <property type="match status" value="1"/>
</dbReference>
<dbReference type="EMBL" id="JAGKSQ010000007">
    <property type="protein sequence ID" value="MBP3952774.1"/>
    <property type="molecule type" value="Genomic_DNA"/>
</dbReference>
<comment type="function">
    <text evidence="5">Methylates the class 1 translation termination release factors RF1/PrfA and RF2/PrfB on the glutamine residue of the universally conserved GGQ motif.</text>
</comment>
<dbReference type="InterPro" id="IPR019874">
    <property type="entry name" value="RF_methyltr_PrmC"/>
</dbReference>
<dbReference type="Gene3D" id="3.40.50.150">
    <property type="entry name" value="Vaccinia Virus protein VP39"/>
    <property type="match status" value="1"/>
</dbReference>
<dbReference type="AlphaFoldDB" id="A0A940WU35"/>
<evidence type="ECO:0000256" key="1">
    <source>
        <dbReference type="ARBA" id="ARBA00022603"/>
    </source>
</evidence>
<comment type="similarity">
    <text evidence="5">Belongs to the protein N5-glutamine methyltransferase family. PrmC subfamily.</text>
</comment>
<dbReference type="HAMAP" id="MF_02126">
    <property type="entry name" value="RF_methyltr_PrmC"/>
    <property type="match status" value="1"/>
</dbReference>
<dbReference type="NCBIfam" id="TIGR00536">
    <property type="entry name" value="hemK_fam"/>
    <property type="match status" value="1"/>
</dbReference>
<accession>A0A940WU35</accession>
<dbReference type="PANTHER" id="PTHR18895:SF74">
    <property type="entry name" value="MTRF1L RELEASE FACTOR GLUTAMINE METHYLTRANSFERASE"/>
    <property type="match status" value="1"/>
</dbReference>
<evidence type="ECO:0000259" key="7">
    <source>
        <dbReference type="Pfam" id="PF17827"/>
    </source>
</evidence>
<evidence type="ECO:0000313" key="8">
    <source>
        <dbReference type="EMBL" id="MBP3952774.1"/>
    </source>
</evidence>
<comment type="caution">
    <text evidence="5">Lacks conserved residue(s) required for the propagation of feature annotation.</text>
</comment>
<dbReference type="Proteomes" id="UP000678228">
    <property type="component" value="Unassembled WGS sequence"/>
</dbReference>
<dbReference type="Pfam" id="PF17827">
    <property type="entry name" value="PrmC_N"/>
    <property type="match status" value="1"/>
</dbReference>
<feature type="domain" description="Release factor glutamine methyltransferase N-terminal" evidence="7">
    <location>
        <begin position="5"/>
        <end position="73"/>
    </location>
</feature>
<evidence type="ECO:0000259" key="6">
    <source>
        <dbReference type="Pfam" id="PF05175"/>
    </source>
</evidence>